<feature type="compositionally biased region" description="Basic and acidic residues" evidence="1">
    <location>
        <begin position="170"/>
        <end position="181"/>
    </location>
</feature>
<gene>
    <name evidence="3" type="ORF">PAC_04434</name>
</gene>
<keyword evidence="2" id="KW-0472">Membrane</keyword>
<feature type="transmembrane region" description="Helical" evidence="2">
    <location>
        <begin position="12"/>
        <end position="37"/>
    </location>
</feature>
<sequence length="195" mass="21712">MSASVGRQMARTTGLFQAVVAFPPMFVMGGVAMQSLFLPSIPMYDFIASTFNAMFAAGIIFTVFVQRNANMSKTITLYFEEAKSGLATGVWLWLLLDTIFGPEHHYWYYYNGPRGPRITRAAISVILLLYVSSRQTRRTGYAAVGKACANDSSSILYYPTLIYSLVEKRYEDSGPPEDREATAGQEQGERQPLLS</sequence>
<feature type="region of interest" description="Disordered" evidence="1">
    <location>
        <begin position="170"/>
        <end position="195"/>
    </location>
</feature>
<dbReference type="Proteomes" id="UP000184330">
    <property type="component" value="Unassembled WGS sequence"/>
</dbReference>
<accession>A0A1L7WP59</accession>
<evidence type="ECO:0000256" key="1">
    <source>
        <dbReference type="SAM" id="MobiDB-lite"/>
    </source>
</evidence>
<dbReference type="AlphaFoldDB" id="A0A1L7WP59"/>
<protein>
    <submittedName>
        <fullName evidence="3">Uncharacterized protein</fullName>
    </submittedName>
</protein>
<evidence type="ECO:0000313" key="3">
    <source>
        <dbReference type="EMBL" id="CZR54550.1"/>
    </source>
</evidence>
<dbReference type="OrthoDB" id="5239553at2759"/>
<organism evidence="3 4">
    <name type="scientific">Phialocephala subalpina</name>
    <dbReference type="NCBI Taxonomy" id="576137"/>
    <lineage>
        <taxon>Eukaryota</taxon>
        <taxon>Fungi</taxon>
        <taxon>Dikarya</taxon>
        <taxon>Ascomycota</taxon>
        <taxon>Pezizomycotina</taxon>
        <taxon>Leotiomycetes</taxon>
        <taxon>Helotiales</taxon>
        <taxon>Mollisiaceae</taxon>
        <taxon>Phialocephala</taxon>
        <taxon>Phialocephala fortinii species complex</taxon>
    </lineage>
</organism>
<keyword evidence="2" id="KW-0812">Transmembrane</keyword>
<feature type="transmembrane region" description="Helical" evidence="2">
    <location>
        <begin position="43"/>
        <end position="65"/>
    </location>
</feature>
<proteinExistence type="predicted"/>
<evidence type="ECO:0000313" key="4">
    <source>
        <dbReference type="Proteomes" id="UP000184330"/>
    </source>
</evidence>
<feature type="transmembrane region" description="Helical" evidence="2">
    <location>
        <begin position="77"/>
        <end position="96"/>
    </location>
</feature>
<dbReference type="EMBL" id="FJOG01000005">
    <property type="protein sequence ID" value="CZR54550.1"/>
    <property type="molecule type" value="Genomic_DNA"/>
</dbReference>
<feature type="transmembrane region" description="Helical" evidence="2">
    <location>
        <begin position="116"/>
        <end position="132"/>
    </location>
</feature>
<name>A0A1L7WP59_9HELO</name>
<keyword evidence="2" id="KW-1133">Transmembrane helix</keyword>
<evidence type="ECO:0000256" key="2">
    <source>
        <dbReference type="SAM" id="Phobius"/>
    </source>
</evidence>
<keyword evidence="4" id="KW-1185">Reference proteome</keyword>
<reference evidence="3 4" key="1">
    <citation type="submission" date="2016-03" db="EMBL/GenBank/DDBJ databases">
        <authorList>
            <person name="Ploux O."/>
        </authorList>
    </citation>
    <scope>NUCLEOTIDE SEQUENCE [LARGE SCALE GENOMIC DNA]</scope>
    <source>
        <strain evidence="3 4">UAMH 11012</strain>
    </source>
</reference>